<keyword evidence="7" id="KW-0408">Iron</keyword>
<dbReference type="eggNOG" id="COG4606">
    <property type="taxonomic scope" value="Bacteria"/>
</dbReference>
<feature type="transmembrane region" description="Helical" evidence="9">
    <location>
        <begin position="115"/>
        <end position="134"/>
    </location>
</feature>
<sequence>MLKEGKMHYIAEYGCCRVLNISHFSIMSVKPLSLNLINCFVLVVLFVVSLSVGVGDFRWADVFRWTLSDSTELMLVSRLPRTFAIVLTGASMAVAGMIMQILMRNRFVEPSMVGASQSAALGVLVMTLVFPAAGLTAKMSVAAVAALAGMLVFMMLIRRLPPTAQLMVPLVGIIFGGVIEAVATFIAYEFEMMQMLSVWQQGDFSGVLLGRYELLWLTGGLALAAYLIADQLTILGLGETVSVNLGLNRTAVLWVGLVIVALITSLVLVTVGNIPFIGLVVPNIISRLMGDKLRQSLPAVALLGASLVLLCDILGRVIVFPFEIPVSTVFGVLGTVLFLWILLRKPAHVV</sequence>
<dbReference type="InterPro" id="IPR000522">
    <property type="entry name" value="ABC_transptr_permease_BtuC"/>
</dbReference>
<dbReference type="AlphaFoldDB" id="D2ZYV4"/>
<comment type="subcellular location">
    <subcellularLocation>
        <location evidence="1">Cell membrane</location>
        <topology evidence="1">Multi-pass membrane protein</topology>
    </subcellularLocation>
</comment>
<dbReference type="STRING" id="546266.NEIMUCOT_05819"/>
<feature type="transmembrane region" description="Helical" evidence="9">
    <location>
        <begin position="32"/>
        <end position="54"/>
    </location>
</feature>
<evidence type="ECO:0000313" key="11">
    <source>
        <dbReference type="Proteomes" id="UP000003344"/>
    </source>
</evidence>
<keyword evidence="5 9" id="KW-0812">Transmembrane</keyword>
<feature type="transmembrane region" description="Helical" evidence="9">
    <location>
        <begin position="297"/>
        <end position="318"/>
    </location>
</feature>
<dbReference type="PANTHER" id="PTHR30472:SF27">
    <property type="entry name" value="PETROBACTIN IMPORT SYSTEM PERMEASE PROTEIN YCLN"/>
    <property type="match status" value="1"/>
</dbReference>
<dbReference type="GO" id="GO:0033214">
    <property type="term" value="P:siderophore-iron import into cell"/>
    <property type="evidence" value="ECO:0007669"/>
    <property type="project" value="TreeGrafter"/>
</dbReference>
<dbReference type="PANTHER" id="PTHR30472">
    <property type="entry name" value="FERRIC ENTEROBACTIN TRANSPORT SYSTEM PERMEASE PROTEIN"/>
    <property type="match status" value="1"/>
</dbReference>
<dbReference type="InterPro" id="IPR037294">
    <property type="entry name" value="ABC_BtuC-like"/>
</dbReference>
<keyword evidence="6 9" id="KW-1133">Transmembrane helix</keyword>
<feature type="transmembrane region" description="Helical" evidence="9">
    <location>
        <begin position="83"/>
        <end position="103"/>
    </location>
</feature>
<evidence type="ECO:0000256" key="8">
    <source>
        <dbReference type="ARBA" id="ARBA00023136"/>
    </source>
</evidence>
<dbReference type="FunFam" id="1.10.3470.10:FF:000004">
    <property type="entry name" value="Iron compound ABC transporter, permease"/>
    <property type="match status" value="1"/>
</dbReference>
<evidence type="ECO:0000256" key="1">
    <source>
        <dbReference type="ARBA" id="ARBA00004651"/>
    </source>
</evidence>
<feature type="transmembrane region" description="Helical" evidence="9">
    <location>
        <begin position="252"/>
        <end position="285"/>
    </location>
</feature>
<protein>
    <submittedName>
        <fullName evidence="10">Iron chelate uptake ABC transporter, FeCT family, permease protein</fullName>
    </submittedName>
</protein>
<name>D2ZYV4_NEIM2</name>
<evidence type="ECO:0000256" key="6">
    <source>
        <dbReference type="ARBA" id="ARBA00022989"/>
    </source>
</evidence>
<dbReference type="CDD" id="cd06550">
    <property type="entry name" value="TM_ABC_iron-siderophores_like"/>
    <property type="match status" value="1"/>
</dbReference>
<evidence type="ECO:0000256" key="2">
    <source>
        <dbReference type="ARBA" id="ARBA00007935"/>
    </source>
</evidence>
<keyword evidence="8 9" id="KW-0472">Membrane</keyword>
<dbReference type="Gene3D" id="1.10.3470.10">
    <property type="entry name" value="ABC transporter involved in vitamin B12 uptake, BtuC"/>
    <property type="match status" value="1"/>
</dbReference>
<keyword evidence="3" id="KW-0813">Transport</keyword>
<evidence type="ECO:0000256" key="4">
    <source>
        <dbReference type="ARBA" id="ARBA00022475"/>
    </source>
</evidence>
<reference evidence="10 11" key="1">
    <citation type="submission" date="2009-10" db="EMBL/GenBank/DDBJ databases">
        <authorList>
            <person name="Weinstock G."/>
            <person name="Sodergren E."/>
            <person name="Clifton S."/>
            <person name="Fulton L."/>
            <person name="Fulton B."/>
            <person name="Courtney L."/>
            <person name="Fronick C."/>
            <person name="Harrison M."/>
            <person name="Strong C."/>
            <person name="Farmer C."/>
            <person name="Delahaunty K."/>
            <person name="Markovic C."/>
            <person name="Hall O."/>
            <person name="Minx P."/>
            <person name="Tomlinson C."/>
            <person name="Mitreva M."/>
            <person name="Nelson J."/>
            <person name="Hou S."/>
            <person name="Wollam A."/>
            <person name="Pepin K.H."/>
            <person name="Johnson M."/>
            <person name="Bhonagiri V."/>
            <person name="Nash W.E."/>
            <person name="Warren W."/>
            <person name="Chinwalla A."/>
            <person name="Mardis E.R."/>
            <person name="Wilson R.K."/>
        </authorList>
    </citation>
    <scope>NUCLEOTIDE SEQUENCE [LARGE SCALE GENOMIC DNA]</scope>
    <source>
        <strain evidence="11">ATCC 25996 / DSM 4631 / NCTC 10774 / M26</strain>
    </source>
</reference>
<feature type="transmembrane region" description="Helical" evidence="9">
    <location>
        <begin position="209"/>
        <end position="229"/>
    </location>
</feature>
<dbReference type="GO" id="GO:0005886">
    <property type="term" value="C:plasma membrane"/>
    <property type="evidence" value="ECO:0007669"/>
    <property type="project" value="UniProtKB-SubCell"/>
</dbReference>
<dbReference type="Proteomes" id="UP000003344">
    <property type="component" value="Unassembled WGS sequence"/>
</dbReference>
<organism evidence="10 11">
    <name type="scientific">Neisseria mucosa (strain ATCC 25996 / DSM 4631 / NCTC 10774 / M26)</name>
    <dbReference type="NCBI Taxonomy" id="546266"/>
    <lineage>
        <taxon>Bacteria</taxon>
        <taxon>Pseudomonadati</taxon>
        <taxon>Pseudomonadota</taxon>
        <taxon>Betaproteobacteria</taxon>
        <taxon>Neisseriales</taxon>
        <taxon>Neisseriaceae</taxon>
        <taxon>Neisseria</taxon>
    </lineage>
</organism>
<gene>
    <name evidence="10" type="ORF">NEIMUCOT_05819</name>
</gene>
<comment type="caution">
    <text evidence="10">The sequence shown here is derived from an EMBL/GenBank/DDBJ whole genome shotgun (WGS) entry which is preliminary data.</text>
</comment>
<proteinExistence type="inferred from homology"/>
<dbReference type="SUPFAM" id="SSF81345">
    <property type="entry name" value="ABC transporter involved in vitamin B12 uptake, BtuC"/>
    <property type="match status" value="1"/>
</dbReference>
<feature type="transmembrane region" description="Helical" evidence="9">
    <location>
        <begin position="166"/>
        <end position="188"/>
    </location>
</feature>
<feature type="transmembrane region" description="Helical" evidence="9">
    <location>
        <begin position="141"/>
        <end position="160"/>
    </location>
</feature>
<evidence type="ECO:0000313" key="10">
    <source>
        <dbReference type="EMBL" id="EFC87746.1"/>
    </source>
</evidence>
<feature type="transmembrane region" description="Helical" evidence="9">
    <location>
        <begin position="324"/>
        <end position="343"/>
    </location>
</feature>
<keyword evidence="4" id="KW-1003">Cell membrane</keyword>
<evidence type="ECO:0000256" key="7">
    <source>
        <dbReference type="ARBA" id="ARBA00023004"/>
    </source>
</evidence>
<dbReference type="Pfam" id="PF01032">
    <property type="entry name" value="FecCD"/>
    <property type="match status" value="1"/>
</dbReference>
<evidence type="ECO:0000256" key="3">
    <source>
        <dbReference type="ARBA" id="ARBA00022448"/>
    </source>
</evidence>
<dbReference type="EMBL" id="ACDX02000015">
    <property type="protein sequence ID" value="EFC87746.1"/>
    <property type="molecule type" value="Genomic_DNA"/>
</dbReference>
<comment type="similarity">
    <text evidence="2">Belongs to the binding-protein-dependent transport system permease family. FecCD subfamily.</text>
</comment>
<evidence type="ECO:0000256" key="9">
    <source>
        <dbReference type="SAM" id="Phobius"/>
    </source>
</evidence>
<evidence type="ECO:0000256" key="5">
    <source>
        <dbReference type="ARBA" id="ARBA00022692"/>
    </source>
</evidence>
<dbReference type="GO" id="GO:0022857">
    <property type="term" value="F:transmembrane transporter activity"/>
    <property type="evidence" value="ECO:0007669"/>
    <property type="project" value="InterPro"/>
</dbReference>
<accession>D2ZYV4</accession>